<dbReference type="Proteomes" id="UP001589608">
    <property type="component" value="Unassembled WGS sequence"/>
</dbReference>
<evidence type="ECO:0000313" key="2">
    <source>
        <dbReference type="Proteomes" id="UP001589608"/>
    </source>
</evidence>
<dbReference type="EMBL" id="JBHMCA010000067">
    <property type="protein sequence ID" value="MFB9449646.1"/>
    <property type="molecule type" value="Genomic_DNA"/>
</dbReference>
<protein>
    <submittedName>
        <fullName evidence="1">Uncharacterized protein</fullName>
    </submittedName>
</protein>
<reference evidence="1 2" key="1">
    <citation type="submission" date="2024-09" db="EMBL/GenBank/DDBJ databases">
        <authorList>
            <person name="Sun Q."/>
            <person name="Mori K."/>
        </authorList>
    </citation>
    <scope>NUCLEOTIDE SEQUENCE [LARGE SCALE GENOMIC DNA]</scope>
    <source>
        <strain evidence="1 2">JCM 3307</strain>
    </source>
</reference>
<comment type="caution">
    <text evidence="1">The sequence shown here is derived from an EMBL/GenBank/DDBJ whole genome shotgun (WGS) entry which is preliminary data.</text>
</comment>
<name>A0ABV5MLB6_9ACTN</name>
<keyword evidence="2" id="KW-1185">Reference proteome</keyword>
<organism evidence="1 2">
    <name type="scientific">Dactylosporangium vinaceum</name>
    <dbReference type="NCBI Taxonomy" id="53362"/>
    <lineage>
        <taxon>Bacteria</taxon>
        <taxon>Bacillati</taxon>
        <taxon>Actinomycetota</taxon>
        <taxon>Actinomycetes</taxon>
        <taxon>Micromonosporales</taxon>
        <taxon>Micromonosporaceae</taxon>
        <taxon>Dactylosporangium</taxon>
    </lineage>
</organism>
<sequence length="99" mass="11902">MSRTDKTRPWWVQVVDAPGSTCVPVHDHRWTPCTLPRDTTPVRPQPGARHGVCHWSGTAAFNMRRRESHGYREWFHFRRQDRRRARHEARHALLRFDEH</sequence>
<accession>A0ABV5MLB6</accession>
<evidence type="ECO:0000313" key="1">
    <source>
        <dbReference type="EMBL" id="MFB9449646.1"/>
    </source>
</evidence>
<dbReference type="RefSeq" id="WP_223094774.1">
    <property type="nucleotide sequence ID" value="NZ_CP061913.1"/>
</dbReference>
<proteinExistence type="predicted"/>
<gene>
    <name evidence="1" type="ORF">ACFFTR_41760</name>
</gene>